<dbReference type="PANTHER" id="PTHR36381:SF1">
    <property type="entry name" value="ETHYLENE-REGULATED TRANSCRIPT 2 (ERT2)"/>
    <property type="match status" value="1"/>
</dbReference>
<dbReference type="AlphaFoldDB" id="A0A2I4DSJ7"/>
<dbReference type="FunCoup" id="A0A2I4DSJ7">
    <property type="interactions" value="793"/>
</dbReference>
<evidence type="ECO:0000256" key="1">
    <source>
        <dbReference type="SAM" id="MobiDB-lite"/>
    </source>
</evidence>
<protein>
    <submittedName>
        <fullName evidence="4">Uncharacterized protein LOC108983051</fullName>
    </submittedName>
</protein>
<dbReference type="GeneID" id="108983051"/>
<proteinExistence type="predicted"/>
<dbReference type="KEGG" id="jre:108983051"/>
<name>A0A2I4DSJ7_JUGRE</name>
<keyword evidence="3" id="KW-1185">Reference proteome</keyword>
<feature type="transmembrane region" description="Helical" evidence="2">
    <location>
        <begin position="407"/>
        <end position="436"/>
    </location>
</feature>
<feature type="compositionally biased region" description="Polar residues" evidence="1">
    <location>
        <begin position="69"/>
        <end position="91"/>
    </location>
</feature>
<dbReference type="Gramene" id="Jr03_17190_p1">
    <property type="protein sequence ID" value="cds.Jr03_17190_p1"/>
    <property type="gene ID" value="Jr03_17190"/>
</dbReference>
<feature type="compositionally biased region" description="Basic and acidic residues" evidence="1">
    <location>
        <begin position="392"/>
        <end position="402"/>
    </location>
</feature>
<feature type="region of interest" description="Disordered" evidence="1">
    <location>
        <begin position="316"/>
        <end position="402"/>
    </location>
</feature>
<feature type="transmembrane region" description="Helical" evidence="2">
    <location>
        <begin position="130"/>
        <end position="161"/>
    </location>
</feature>
<evidence type="ECO:0000313" key="3">
    <source>
        <dbReference type="Proteomes" id="UP000235220"/>
    </source>
</evidence>
<reference evidence="4" key="1">
    <citation type="submission" date="2025-08" db="UniProtKB">
        <authorList>
            <consortium name="RefSeq"/>
        </authorList>
    </citation>
    <scope>IDENTIFICATION</scope>
    <source>
        <tissue evidence="4">Leaves</tissue>
    </source>
</reference>
<dbReference type="RefSeq" id="XP_018810120.2">
    <property type="nucleotide sequence ID" value="XM_018954575.2"/>
</dbReference>
<organism evidence="3 4">
    <name type="scientific">Juglans regia</name>
    <name type="common">English walnut</name>
    <dbReference type="NCBI Taxonomy" id="51240"/>
    <lineage>
        <taxon>Eukaryota</taxon>
        <taxon>Viridiplantae</taxon>
        <taxon>Streptophyta</taxon>
        <taxon>Embryophyta</taxon>
        <taxon>Tracheophyta</taxon>
        <taxon>Spermatophyta</taxon>
        <taxon>Magnoliopsida</taxon>
        <taxon>eudicotyledons</taxon>
        <taxon>Gunneridae</taxon>
        <taxon>Pentapetalae</taxon>
        <taxon>rosids</taxon>
        <taxon>fabids</taxon>
        <taxon>Fagales</taxon>
        <taxon>Juglandaceae</taxon>
        <taxon>Juglans</taxon>
    </lineage>
</organism>
<dbReference type="PANTHER" id="PTHR36381">
    <property type="entry name" value="ETHYLENE-REGULATED TRANSCRIPT 2 (ERT2)"/>
    <property type="match status" value="1"/>
</dbReference>
<evidence type="ECO:0000256" key="2">
    <source>
        <dbReference type="SAM" id="Phobius"/>
    </source>
</evidence>
<keyword evidence="2" id="KW-0812">Transmembrane</keyword>
<feature type="compositionally biased region" description="Polar residues" evidence="1">
    <location>
        <begin position="330"/>
        <end position="339"/>
    </location>
</feature>
<accession>A0A2I4DSJ7</accession>
<sequence length="456" mass="50644">MPLPWKKHRRTRISRIVADLQSPPKHGGSLVVETGFPTSLIDLFVKNRDRLKKKSLKINRNKNPVPIQGSPSDEPTSPLSVPDDSTLSGSPSFGEDSDPAPWNEIKEEDHRSKDEGTECPRENHRDQFRAVFAVVMVVLVLAGSTKMLALGVTMSAFLLIFAEYVCIRSIRFLKLCASAKAALESFLQRVTQLVWIEKFVLLLKNIRTSKVCLDREEETIVAKEITGNELNSKNSSVPETQIAGTDCITNEEEIVIVGPELESLSRGKRWGCLDEENEVEEHMENGHALVCGNQRSRSARLKSKLVKKLVPKKLRNLNKNRKSKGKNDGESSSEVSSTLGDDGLTRFVEPDEQENGNEQVQESDDRSSLSLLQEERCEEEQVVDDGNPRINEQSRDKGAGRERDGNLGYVTLLVIALAGLAGGRVVALVVTISWCFMMKLTGKLTGTRSRSVNVPL</sequence>
<gene>
    <name evidence="4" type="primary">LOC108983051</name>
</gene>
<dbReference type="Proteomes" id="UP000235220">
    <property type="component" value="Chromosome 3"/>
</dbReference>
<keyword evidence="2" id="KW-1133">Transmembrane helix</keyword>
<keyword evidence="2" id="KW-0472">Membrane</keyword>
<dbReference type="OrthoDB" id="690172at2759"/>
<feature type="compositionally biased region" description="Basic and acidic residues" evidence="1">
    <location>
        <begin position="104"/>
        <end position="121"/>
    </location>
</feature>
<evidence type="ECO:0000313" key="4">
    <source>
        <dbReference type="RefSeq" id="XP_018810120.2"/>
    </source>
</evidence>
<feature type="region of interest" description="Disordered" evidence="1">
    <location>
        <begin position="55"/>
        <end position="121"/>
    </location>
</feature>